<dbReference type="InterPro" id="IPR051448">
    <property type="entry name" value="CdaR-like_regulators"/>
</dbReference>
<dbReference type="Gene3D" id="1.10.10.2840">
    <property type="entry name" value="PucR C-terminal helix-turn-helix domain"/>
    <property type="match status" value="1"/>
</dbReference>
<comment type="similarity">
    <text evidence="1">Belongs to the CdaR family.</text>
</comment>
<dbReference type="InterPro" id="IPR042070">
    <property type="entry name" value="PucR_C-HTH_sf"/>
</dbReference>
<dbReference type="AlphaFoldDB" id="A0A1V0TJW0"/>
<dbReference type="KEGG" id="sgv:B1H19_02700"/>
<keyword evidence="5" id="KW-1185">Reference proteome</keyword>
<evidence type="ECO:0008006" key="6">
    <source>
        <dbReference type="Google" id="ProtNLM"/>
    </source>
</evidence>
<name>A0A1V0TJW0_9ACTN</name>
<evidence type="ECO:0000259" key="2">
    <source>
        <dbReference type="Pfam" id="PF13556"/>
    </source>
</evidence>
<dbReference type="InterPro" id="IPR041522">
    <property type="entry name" value="CdaR_GGDEF"/>
</dbReference>
<gene>
    <name evidence="4" type="ORF">B1H19_02700</name>
</gene>
<dbReference type="Pfam" id="PF17853">
    <property type="entry name" value="GGDEF_2"/>
    <property type="match status" value="1"/>
</dbReference>
<proteinExistence type="inferred from homology"/>
<evidence type="ECO:0000313" key="5">
    <source>
        <dbReference type="Proteomes" id="UP000192726"/>
    </source>
</evidence>
<dbReference type="PANTHER" id="PTHR33744:SF17">
    <property type="entry name" value="CONSERVED PROTEIN"/>
    <property type="match status" value="1"/>
</dbReference>
<evidence type="ECO:0000313" key="4">
    <source>
        <dbReference type="EMBL" id="ARF53221.1"/>
    </source>
</evidence>
<dbReference type="Pfam" id="PF13556">
    <property type="entry name" value="HTH_30"/>
    <property type="match status" value="1"/>
</dbReference>
<dbReference type="Proteomes" id="UP000192726">
    <property type="component" value="Chromosome"/>
</dbReference>
<evidence type="ECO:0000259" key="3">
    <source>
        <dbReference type="Pfam" id="PF17853"/>
    </source>
</evidence>
<protein>
    <recommendedName>
        <fullName evidence="6">PucR C-terminal helix-turn-helix domain-containing protein</fullName>
    </recommendedName>
</protein>
<dbReference type="InterPro" id="IPR025736">
    <property type="entry name" value="PucR_C-HTH_dom"/>
</dbReference>
<reference evidence="4 5" key="1">
    <citation type="submission" date="2017-04" db="EMBL/GenBank/DDBJ databases">
        <title>Complete Genome Sequence of Streptomyces gilvosporeus F607, a Capable Producer of Natamycin.</title>
        <authorList>
            <person name="Zong G."/>
            <person name="Zhong C."/>
            <person name="Fu J."/>
            <person name="Qin R."/>
            <person name="Cao G."/>
        </authorList>
    </citation>
    <scope>NUCLEOTIDE SEQUENCE [LARGE SCALE GENOMIC DNA]</scope>
    <source>
        <strain evidence="4 5">F607</strain>
    </source>
</reference>
<feature type="domain" description="CdaR GGDEF-like" evidence="3">
    <location>
        <begin position="212"/>
        <end position="295"/>
    </location>
</feature>
<dbReference type="PANTHER" id="PTHR33744">
    <property type="entry name" value="CARBOHYDRATE DIACID REGULATOR"/>
    <property type="match status" value="1"/>
</dbReference>
<accession>A0A1V0TJW0</accession>
<dbReference type="STRING" id="553510.B1H19_02700"/>
<dbReference type="EMBL" id="CP020569">
    <property type="protein sequence ID" value="ARF53221.1"/>
    <property type="molecule type" value="Genomic_DNA"/>
</dbReference>
<feature type="domain" description="PucR C-terminal helix-turn-helix" evidence="2">
    <location>
        <begin position="352"/>
        <end position="408"/>
    </location>
</feature>
<organism evidence="4 5">
    <name type="scientific">Streptomyces gilvosporeus</name>
    <dbReference type="NCBI Taxonomy" id="553510"/>
    <lineage>
        <taxon>Bacteria</taxon>
        <taxon>Bacillati</taxon>
        <taxon>Actinomycetota</taxon>
        <taxon>Actinomycetes</taxon>
        <taxon>Kitasatosporales</taxon>
        <taxon>Streptomycetaceae</taxon>
        <taxon>Streptomyces</taxon>
    </lineage>
</organism>
<evidence type="ECO:0000256" key="1">
    <source>
        <dbReference type="ARBA" id="ARBA00006754"/>
    </source>
</evidence>
<sequence>MTDSPNPPGALPPPAGSGLGGTSEELFALANAVAAVIGGSVAIEDLDHRVLAYSSLPGQRIDELRRRGILERRVPEDPEQLRQYREVLGARDIVRLPVLAPDELPRAAAAIRAGDLPLGTIWAIEGESRLDAAGSRALLDGARLAALHMLRRRSSAELELRAREDTLRAALRGDGTAEEIRFQLGLPERPQPALLGFAPTVYGPDRTGPALVRLGAAAARHWAAVHNEAAVATVGRTVYVLLPQGGPAEARRLAEQAVAALSRNLGTPLRAAVSRPSDDLAELPTLRAEVDDILRVTTASPDAPAVAALTNVHAQVLLLHCADELARRPRLRHPGIEAMREHDRTRHTDYAASVLAWLDAAGNIAEAAQRLTVHPNTLKYRLRRTQDLFGLDLSNPDVRLSCWLQLRLTLDE</sequence>